<dbReference type="PANTHER" id="PTHR14453:SF70">
    <property type="entry name" value="PROTEIN MONO-ADP-RIBOSYLTRANSFERASE PARP9"/>
    <property type="match status" value="1"/>
</dbReference>
<keyword evidence="6" id="KW-0539">Nucleus</keyword>
<dbReference type="InterPro" id="IPR012317">
    <property type="entry name" value="Poly(ADP-ribose)pol_cat_dom"/>
</dbReference>
<feature type="domain" description="PARP catalytic" evidence="9">
    <location>
        <begin position="290"/>
        <end position="504"/>
    </location>
</feature>
<feature type="compositionally biased region" description="Polar residues" evidence="8">
    <location>
        <begin position="508"/>
        <end position="521"/>
    </location>
</feature>
<evidence type="ECO:0000256" key="4">
    <source>
        <dbReference type="ARBA" id="ARBA00022695"/>
    </source>
</evidence>
<dbReference type="InterPro" id="IPR002589">
    <property type="entry name" value="Macro_dom"/>
</dbReference>
<evidence type="ECO:0000259" key="9">
    <source>
        <dbReference type="PROSITE" id="PS51059"/>
    </source>
</evidence>
<dbReference type="PROSITE" id="PS51059">
    <property type="entry name" value="PARP_CATALYTIC"/>
    <property type="match status" value="1"/>
</dbReference>
<keyword evidence="4" id="KW-0548">Nucleotidyltransferase</keyword>
<comment type="subcellular location">
    <subcellularLocation>
        <location evidence="1">Nucleus</location>
    </subcellularLocation>
</comment>
<comment type="similarity">
    <text evidence="7">Belongs to the ARTD/PARP family.</text>
</comment>
<protein>
    <recommendedName>
        <fullName evidence="13">Poly [ADP-ribose] polymerase</fullName>
    </recommendedName>
</protein>
<proteinExistence type="inferred from homology"/>
<feature type="non-terminal residue" evidence="11">
    <location>
        <position position="1"/>
    </location>
</feature>
<dbReference type="GO" id="GO:0070212">
    <property type="term" value="P:protein poly-ADP-ribosylation"/>
    <property type="evidence" value="ECO:0007669"/>
    <property type="project" value="TreeGrafter"/>
</dbReference>
<dbReference type="GO" id="GO:0005737">
    <property type="term" value="C:cytoplasm"/>
    <property type="evidence" value="ECO:0007669"/>
    <property type="project" value="TreeGrafter"/>
</dbReference>
<evidence type="ECO:0000313" key="12">
    <source>
        <dbReference type="Proteomes" id="UP001488838"/>
    </source>
</evidence>
<feature type="region of interest" description="Disordered" evidence="8">
    <location>
        <begin position="499"/>
        <end position="521"/>
    </location>
</feature>
<evidence type="ECO:0000313" key="11">
    <source>
        <dbReference type="EMBL" id="KAK7828032.1"/>
    </source>
</evidence>
<evidence type="ECO:0008006" key="13">
    <source>
        <dbReference type="Google" id="ProtNLM"/>
    </source>
</evidence>
<keyword evidence="3" id="KW-0808">Transferase</keyword>
<dbReference type="EMBL" id="JBBHLL010000028">
    <property type="protein sequence ID" value="KAK7828032.1"/>
    <property type="molecule type" value="Genomic_DNA"/>
</dbReference>
<dbReference type="GO" id="GO:0003714">
    <property type="term" value="F:transcription corepressor activity"/>
    <property type="evidence" value="ECO:0007669"/>
    <property type="project" value="TreeGrafter"/>
</dbReference>
<reference evidence="11 12" key="1">
    <citation type="journal article" date="2023" name="bioRxiv">
        <title>Conserved and derived expression patterns and positive selection on dental genes reveal complex evolutionary context of ever-growing rodent molars.</title>
        <authorList>
            <person name="Calamari Z.T."/>
            <person name="Song A."/>
            <person name="Cohen E."/>
            <person name="Akter M."/>
            <person name="Roy R.D."/>
            <person name="Hallikas O."/>
            <person name="Christensen M.M."/>
            <person name="Li P."/>
            <person name="Marangoni P."/>
            <person name="Jernvall J."/>
            <person name="Klein O.D."/>
        </authorList>
    </citation>
    <scope>NUCLEOTIDE SEQUENCE [LARGE SCALE GENOMIC DNA]</scope>
    <source>
        <strain evidence="11">V071</strain>
    </source>
</reference>
<dbReference type="GO" id="GO:1990404">
    <property type="term" value="F:NAD+-protein mono-ADP-ribosyltransferase activity"/>
    <property type="evidence" value="ECO:0007669"/>
    <property type="project" value="TreeGrafter"/>
</dbReference>
<dbReference type="InterPro" id="IPR057049">
    <property type="entry name" value="PARP14_KH_8"/>
</dbReference>
<gene>
    <name evidence="11" type="ORF">U0070_013658</name>
</gene>
<evidence type="ECO:0000256" key="5">
    <source>
        <dbReference type="ARBA" id="ARBA00023027"/>
    </source>
</evidence>
<keyword evidence="2" id="KW-0328">Glycosyltransferase</keyword>
<dbReference type="GO" id="GO:0044389">
    <property type="term" value="F:ubiquitin-like protein ligase binding"/>
    <property type="evidence" value="ECO:0007669"/>
    <property type="project" value="TreeGrafter"/>
</dbReference>
<evidence type="ECO:0000256" key="7">
    <source>
        <dbReference type="ARBA" id="ARBA00024347"/>
    </source>
</evidence>
<dbReference type="GO" id="GO:0005634">
    <property type="term" value="C:nucleus"/>
    <property type="evidence" value="ECO:0007669"/>
    <property type="project" value="UniProtKB-SubCell"/>
</dbReference>
<organism evidence="11 12">
    <name type="scientific">Myodes glareolus</name>
    <name type="common">Bank vole</name>
    <name type="synonym">Clethrionomys glareolus</name>
    <dbReference type="NCBI Taxonomy" id="447135"/>
    <lineage>
        <taxon>Eukaryota</taxon>
        <taxon>Metazoa</taxon>
        <taxon>Chordata</taxon>
        <taxon>Craniata</taxon>
        <taxon>Vertebrata</taxon>
        <taxon>Euteleostomi</taxon>
        <taxon>Mammalia</taxon>
        <taxon>Eutheria</taxon>
        <taxon>Euarchontoglires</taxon>
        <taxon>Glires</taxon>
        <taxon>Rodentia</taxon>
        <taxon>Myomorpha</taxon>
        <taxon>Muroidea</taxon>
        <taxon>Cricetidae</taxon>
        <taxon>Arvicolinae</taxon>
        <taxon>Myodes</taxon>
    </lineage>
</organism>
<evidence type="ECO:0000256" key="8">
    <source>
        <dbReference type="SAM" id="MobiDB-lite"/>
    </source>
</evidence>
<dbReference type="PROSITE" id="PS51154">
    <property type="entry name" value="MACRO"/>
    <property type="match status" value="1"/>
</dbReference>
<dbReference type="GO" id="GO:0016779">
    <property type="term" value="F:nucleotidyltransferase activity"/>
    <property type="evidence" value="ECO:0007669"/>
    <property type="project" value="UniProtKB-KW"/>
</dbReference>
<dbReference type="SUPFAM" id="SSF56399">
    <property type="entry name" value="ADP-ribosylation"/>
    <property type="match status" value="1"/>
</dbReference>
<keyword evidence="12" id="KW-1185">Reference proteome</keyword>
<dbReference type="Gene3D" id="3.90.228.10">
    <property type="match status" value="1"/>
</dbReference>
<dbReference type="GO" id="GO:0003950">
    <property type="term" value="F:NAD+ poly-ADP-ribosyltransferase activity"/>
    <property type="evidence" value="ECO:0007669"/>
    <property type="project" value="InterPro"/>
</dbReference>
<evidence type="ECO:0000256" key="3">
    <source>
        <dbReference type="ARBA" id="ARBA00022679"/>
    </source>
</evidence>
<dbReference type="SMART" id="SM00506">
    <property type="entry name" value="A1pp"/>
    <property type="match status" value="1"/>
</dbReference>
<dbReference type="Gene3D" id="3.40.220.10">
    <property type="entry name" value="Leucine Aminopeptidase, subunit E, domain 1"/>
    <property type="match status" value="1"/>
</dbReference>
<dbReference type="CDD" id="cd01439">
    <property type="entry name" value="TCCD_inducible_PARP_like"/>
    <property type="match status" value="1"/>
</dbReference>
<comment type="caution">
    <text evidence="11">The sequence shown here is derived from an EMBL/GenBank/DDBJ whole genome shotgun (WGS) entry which is preliminary data.</text>
</comment>
<dbReference type="InterPro" id="IPR052056">
    <property type="entry name" value="Mono-ARTD/PARP"/>
</dbReference>
<name>A0AAW0JM49_MYOGA</name>
<dbReference type="SUPFAM" id="SSF52949">
    <property type="entry name" value="Macro domain-like"/>
    <property type="match status" value="1"/>
</dbReference>
<keyword evidence="5" id="KW-0520">NAD</keyword>
<dbReference type="Pfam" id="PF01661">
    <property type="entry name" value="Macro"/>
    <property type="match status" value="1"/>
</dbReference>
<evidence type="ECO:0000256" key="6">
    <source>
        <dbReference type="ARBA" id="ARBA00023242"/>
    </source>
</evidence>
<dbReference type="Proteomes" id="UP001488838">
    <property type="component" value="Unassembled WGS sequence"/>
</dbReference>
<accession>A0AAW0JM49</accession>
<evidence type="ECO:0000259" key="10">
    <source>
        <dbReference type="PROSITE" id="PS51154"/>
    </source>
</evidence>
<dbReference type="PANTHER" id="PTHR14453">
    <property type="entry name" value="PARP/ZINC FINGER CCCH TYPE DOMAIN CONTAINING PROTEIN"/>
    <property type="match status" value="1"/>
</dbReference>
<evidence type="ECO:0000256" key="1">
    <source>
        <dbReference type="ARBA" id="ARBA00004123"/>
    </source>
</evidence>
<feature type="domain" description="Macro" evidence="10">
    <location>
        <begin position="1"/>
        <end position="154"/>
    </location>
</feature>
<evidence type="ECO:0000256" key="2">
    <source>
        <dbReference type="ARBA" id="ARBA00022676"/>
    </source>
</evidence>
<sequence length="521" mass="58749">TEVIVNSVFNYNLQNGCVSKSILKKAGPEMQWQLDKAKQSSDSQTVLVTEGLKLSCQYVFHVVWQHDNKHQILKDAMKSCLKKCLQLYINSISFPALGTGGIGIEDSSAAKVMLDEILTFAKEYTKKSLTVRIVIFPSDKETYKVFCAEMTKRSSELSLSSSSVVSVPQQIRGEQRHGLEAGSPAISLVGVKVEEMYEAKEWIEKLLTSEDCHIIENNHILYLGKKEHDRLSQLQTTSGVSISETVSTQKATLQIRGAQADLIEAVIQIEGMLCEVQEEVARKKRKRQWTDQQGILDEMEDFHTYLRYPVPLSQELEDRKRQFEKCGLWVVKVAQIQNNVLKNAFQKKKKMMEGRTLRGSGSQRLFQQVPYQFCNVVCRVGFHRLYTTPCDPVYGTGIYFTKSLKKLADKVKKTSSTDKLIYVFEAEVLTGSFCQGNNLSITPPPLSPGALDAHDSVVDNVSNPETIVVFSGTQAMPQYLWICTQDRTLSQDQMWEQDDSSELDMVSSPHSWRKVSNGSPV</sequence>
<dbReference type="AlphaFoldDB" id="A0AAW0JM49"/>
<dbReference type="GO" id="GO:0060335">
    <property type="term" value="P:positive regulation of type II interferon-mediated signaling pathway"/>
    <property type="evidence" value="ECO:0007669"/>
    <property type="project" value="TreeGrafter"/>
</dbReference>
<dbReference type="Pfam" id="PF23254">
    <property type="entry name" value="KH_PARP14_8"/>
    <property type="match status" value="1"/>
</dbReference>
<dbReference type="GO" id="GO:0010629">
    <property type="term" value="P:negative regulation of gene expression"/>
    <property type="evidence" value="ECO:0007669"/>
    <property type="project" value="TreeGrafter"/>
</dbReference>
<dbReference type="InterPro" id="IPR043472">
    <property type="entry name" value="Macro_dom-like"/>
</dbReference>